<accession>A0A5N7ANL5</accession>
<organism evidence="1 2">
    <name type="scientific">Aspergillus bertholletiae</name>
    <dbReference type="NCBI Taxonomy" id="1226010"/>
    <lineage>
        <taxon>Eukaryota</taxon>
        <taxon>Fungi</taxon>
        <taxon>Dikarya</taxon>
        <taxon>Ascomycota</taxon>
        <taxon>Pezizomycotina</taxon>
        <taxon>Eurotiomycetes</taxon>
        <taxon>Eurotiomycetidae</taxon>
        <taxon>Eurotiales</taxon>
        <taxon>Aspergillaceae</taxon>
        <taxon>Aspergillus</taxon>
        <taxon>Aspergillus subgen. Circumdati</taxon>
    </lineage>
</organism>
<dbReference type="AlphaFoldDB" id="A0A5N7ANL5"/>
<name>A0A5N7ANL5_9EURO</name>
<protein>
    <submittedName>
        <fullName evidence="1">Uncharacterized protein</fullName>
    </submittedName>
</protein>
<dbReference type="EMBL" id="ML736425">
    <property type="protein sequence ID" value="KAE8371452.1"/>
    <property type="molecule type" value="Genomic_DNA"/>
</dbReference>
<dbReference type="Proteomes" id="UP000326198">
    <property type="component" value="Unassembled WGS sequence"/>
</dbReference>
<reference evidence="1 2" key="1">
    <citation type="submission" date="2019-04" db="EMBL/GenBank/DDBJ databases">
        <title>Friends and foes A comparative genomics studyof 23 Aspergillus species from section Flavi.</title>
        <authorList>
            <consortium name="DOE Joint Genome Institute"/>
            <person name="Kjaerbolling I."/>
            <person name="Vesth T."/>
            <person name="Frisvad J.C."/>
            <person name="Nybo J.L."/>
            <person name="Theobald S."/>
            <person name="Kildgaard S."/>
            <person name="Isbrandt T."/>
            <person name="Kuo A."/>
            <person name="Sato A."/>
            <person name="Lyhne E.K."/>
            <person name="Kogle M.E."/>
            <person name="Wiebenga A."/>
            <person name="Kun R.S."/>
            <person name="Lubbers R.J."/>
            <person name="Makela M.R."/>
            <person name="Barry K."/>
            <person name="Chovatia M."/>
            <person name="Clum A."/>
            <person name="Daum C."/>
            <person name="Haridas S."/>
            <person name="He G."/>
            <person name="LaButti K."/>
            <person name="Lipzen A."/>
            <person name="Mondo S."/>
            <person name="Riley R."/>
            <person name="Salamov A."/>
            <person name="Simmons B.A."/>
            <person name="Magnuson J.K."/>
            <person name="Henrissat B."/>
            <person name="Mortensen U.H."/>
            <person name="Larsen T.O."/>
            <person name="Devries R.P."/>
            <person name="Grigoriev I.V."/>
            <person name="Machida M."/>
            <person name="Baker S.E."/>
            <person name="Andersen M.R."/>
        </authorList>
    </citation>
    <scope>NUCLEOTIDE SEQUENCE [LARGE SCALE GENOMIC DNA]</scope>
    <source>
        <strain evidence="1 2">IBT 29228</strain>
    </source>
</reference>
<evidence type="ECO:0000313" key="1">
    <source>
        <dbReference type="EMBL" id="KAE8371452.1"/>
    </source>
</evidence>
<sequence>MPLFLCLPKDLKPANGVSNKEHPTMETIGIVCGEELDKFIHMSIPRPVCVEYQWVLNFLGADIIIDMRICRFVYMGVLFPSYP</sequence>
<dbReference type="OrthoDB" id="10300470at2759"/>
<keyword evidence="2" id="KW-1185">Reference proteome</keyword>
<evidence type="ECO:0000313" key="2">
    <source>
        <dbReference type="Proteomes" id="UP000326198"/>
    </source>
</evidence>
<proteinExistence type="predicted"/>
<gene>
    <name evidence="1" type="ORF">BDV26DRAFT_276071</name>
</gene>